<dbReference type="AlphaFoldDB" id="A0A438JNL4"/>
<dbReference type="PROSITE" id="PS51277">
    <property type="entry name" value="BURP"/>
    <property type="match status" value="1"/>
</dbReference>
<evidence type="ECO:0000313" key="10">
    <source>
        <dbReference type="EMBL" id="RVX10556.1"/>
    </source>
</evidence>
<dbReference type="EMBL" id="QGNW01000034">
    <property type="protein sequence ID" value="RVX10556.1"/>
    <property type="molecule type" value="Genomic_DNA"/>
</dbReference>
<gene>
    <name evidence="10" type="primary">PGL1_1</name>
    <name evidence="10" type="ORF">CK203_016877</name>
</gene>
<evidence type="ECO:0000256" key="1">
    <source>
        <dbReference type="ARBA" id="ARBA00004191"/>
    </source>
</evidence>
<evidence type="ECO:0000256" key="2">
    <source>
        <dbReference type="ARBA" id="ARBA00004271"/>
    </source>
</evidence>
<evidence type="ECO:0000256" key="5">
    <source>
        <dbReference type="ARBA" id="ARBA00022729"/>
    </source>
</evidence>
<dbReference type="Proteomes" id="UP000288805">
    <property type="component" value="Unassembled WGS sequence"/>
</dbReference>
<keyword evidence="3" id="KW-0964">Secreted</keyword>
<feature type="chain" id="PRO_5019477959" evidence="8">
    <location>
        <begin position="21"/>
        <end position="636"/>
    </location>
</feature>
<dbReference type="PANTHER" id="PTHR31458">
    <property type="entry name" value="POLYGALACTURONASE 1 BETA-LIKE PROTEIN 2"/>
    <property type="match status" value="1"/>
</dbReference>
<organism evidence="10 11">
    <name type="scientific">Vitis vinifera</name>
    <name type="common">Grape</name>
    <dbReference type="NCBI Taxonomy" id="29760"/>
    <lineage>
        <taxon>Eukaryota</taxon>
        <taxon>Viridiplantae</taxon>
        <taxon>Streptophyta</taxon>
        <taxon>Embryophyta</taxon>
        <taxon>Tracheophyta</taxon>
        <taxon>Spermatophyta</taxon>
        <taxon>Magnoliopsida</taxon>
        <taxon>eudicotyledons</taxon>
        <taxon>Gunneridae</taxon>
        <taxon>Pentapetalae</taxon>
        <taxon>rosids</taxon>
        <taxon>Vitales</taxon>
        <taxon>Vitaceae</taxon>
        <taxon>Viteae</taxon>
        <taxon>Vitis</taxon>
    </lineage>
</organism>
<accession>A0A438JNL4</accession>
<keyword evidence="3" id="KW-0134">Cell wall</keyword>
<evidence type="ECO:0000256" key="3">
    <source>
        <dbReference type="ARBA" id="ARBA00022512"/>
    </source>
</evidence>
<keyword evidence="4" id="KW-0052">Apoplast</keyword>
<keyword evidence="5 8" id="KW-0732">Signal</keyword>
<feature type="domain" description="BURP" evidence="9">
    <location>
        <begin position="421"/>
        <end position="635"/>
    </location>
</feature>
<proteinExistence type="predicted"/>
<dbReference type="GO" id="GO:0048046">
    <property type="term" value="C:apoplast"/>
    <property type="evidence" value="ECO:0007669"/>
    <property type="project" value="UniProtKB-SubCell"/>
</dbReference>
<dbReference type="InterPro" id="IPR051897">
    <property type="entry name" value="PG-associated_BURP"/>
</dbReference>
<keyword evidence="6" id="KW-0325">Glycoprotein</keyword>
<evidence type="ECO:0000256" key="7">
    <source>
        <dbReference type="SAM" id="MobiDB-lite"/>
    </source>
</evidence>
<protein>
    <submittedName>
        <fullName evidence="10">Polygalacturonase 1 beta-like protein 1</fullName>
    </submittedName>
</protein>
<evidence type="ECO:0000256" key="6">
    <source>
        <dbReference type="ARBA" id="ARBA00023180"/>
    </source>
</evidence>
<sequence length="636" mass="69385">MHRQHKLLSHLFLIFLFSASFPNVGMVALGGAVEESGKPVAGENPFTPRASLLRYWNKQIGSGLPKSTFLLSKASPLSAVESATFTKLAAQNALSDNLPAFCKSANLLCFPDLGQSLEKHDASSNFAVYLNKNFTNYGTDGLGGTDAFAKYSEGDNLPVDAFKRYSRDSVGNNDKFDNYGREGNVVDQSFSGYGAGATGGSGEFKKYNEEVNVPNLRFNSYTDDGNGRQQSFTSYTNETNSGDESFSSYGKNGNGSPNEFTSYGSSSNVIGSTFTGYGETGNAANDTFKSYGFDGNVPENNFKKYGDGGNAGTDTFISYRDQSNVGDDSFKSYAKNSNSAEVDFVNYGKSFNEGTDTFAGYGKGATNHKINFKIYGVNNTFTDYAKKGISFSRYTNKSSETMTSMAVSGSSVNRWVEPGKFFRESMLKKGTVMPMPDIRDKMPKRSFLPRTISSKLPFSTSKLEEMKKIFHAADNSSMEHMFTEALDDCERAPSKGETKRCVPSIEDMIDFATTVLGRNVVVRTTQSVEGSKQNVMIGSVKGINGGQVTKSVSCHQSLFPYLLYYCHSVPKVRVYEADLLDPKTKANVNHGVAICHLDTSDWSAGHGAFVALGSGPGRIEVCHWIFENDMTWTIAD</sequence>
<dbReference type="SMART" id="SM01045">
    <property type="entry name" value="BURP"/>
    <property type="match status" value="1"/>
</dbReference>
<dbReference type="PANTHER" id="PTHR31458:SF2">
    <property type="entry name" value="POLYGALACTURONASE 1 BETA-LIKE PROTEIN 2"/>
    <property type="match status" value="1"/>
</dbReference>
<evidence type="ECO:0000259" key="9">
    <source>
        <dbReference type="PROSITE" id="PS51277"/>
    </source>
</evidence>
<dbReference type="InterPro" id="IPR004873">
    <property type="entry name" value="BURP_dom"/>
</dbReference>
<evidence type="ECO:0000256" key="8">
    <source>
        <dbReference type="SAM" id="SignalP"/>
    </source>
</evidence>
<feature type="signal peptide" evidence="8">
    <location>
        <begin position="1"/>
        <end position="20"/>
    </location>
</feature>
<reference evidence="10 11" key="1">
    <citation type="journal article" date="2018" name="PLoS Genet.">
        <title>Population sequencing reveals clonal diversity and ancestral inbreeding in the grapevine cultivar Chardonnay.</title>
        <authorList>
            <person name="Roach M.J."/>
            <person name="Johnson D.L."/>
            <person name="Bohlmann J."/>
            <person name="van Vuuren H.J."/>
            <person name="Jones S.J."/>
            <person name="Pretorius I.S."/>
            <person name="Schmidt S.A."/>
            <person name="Borneman A.R."/>
        </authorList>
    </citation>
    <scope>NUCLEOTIDE SEQUENCE [LARGE SCALE GENOMIC DNA]</scope>
    <source>
        <strain evidence="11">cv. Chardonnay</strain>
        <tissue evidence="10">Leaf</tissue>
    </source>
</reference>
<comment type="caution">
    <text evidence="10">The sequence shown here is derived from an EMBL/GenBank/DDBJ whole genome shotgun (WGS) entry which is preliminary data.</text>
</comment>
<dbReference type="Pfam" id="PF03181">
    <property type="entry name" value="BURP"/>
    <property type="match status" value="1"/>
</dbReference>
<evidence type="ECO:0000256" key="4">
    <source>
        <dbReference type="ARBA" id="ARBA00022523"/>
    </source>
</evidence>
<evidence type="ECO:0000313" key="11">
    <source>
        <dbReference type="Proteomes" id="UP000288805"/>
    </source>
</evidence>
<comment type="subcellular location">
    <subcellularLocation>
        <location evidence="1">Secreted</location>
        <location evidence="1">Cell wall</location>
    </subcellularLocation>
    <subcellularLocation>
        <location evidence="2">Secreted</location>
        <location evidence="2">Extracellular space</location>
        <location evidence="2">Apoplast</location>
    </subcellularLocation>
</comment>
<name>A0A438JNL4_VITVI</name>
<feature type="region of interest" description="Disordered" evidence="7">
    <location>
        <begin position="217"/>
        <end position="258"/>
    </location>
</feature>